<comment type="caution">
    <text evidence="2">The sequence shown here is derived from an EMBL/GenBank/DDBJ whole genome shotgun (WGS) entry which is preliminary data.</text>
</comment>
<organism evidence="2 3">
    <name type="scientific">Terrabacter lapilli</name>
    <dbReference type="NCBI Taxonomy" id="436231"/>
    <lineage>
        <taxon>Bacteria</taxon>
        <taxon>Bacillati</taxon>
        <taxon>Actinomycetota</taxon>
        <taxon>Actinomycetes</taxon>
        <taxon>Micrococcales</taxon>
        <taxon>Intrasporangiaceae</taxon>
        <taxon>Terrabacter</taxon>
    </lineage>
</organism>
<evidence type="ECO:0000313" key="3">
    <source>
        <dbReference type="Proteomes" id="UP001500013"/>
    </source>
</evidence>
<gene>
    <name evidence="2" type="ORF">GCM10009817_30850</name>
</gene>
<name>A0ABN2SI76_9MICO</name>
<dbReference type="RefSeq" id="WP_344064422.1">
    <property type="nucleotide sequence ID" value="NZ_BAAAPU010000009.1"/>
</dbReference>
<evidence type="ECO:0000256" key="1">
    <source>
        <dbReference type="SAM" id="MobiDB-lite"/>
    </source>
</evidence>
<sequence>MTGHNNTASATTTPARGGGAAQPMQPTASGSPDGIPLRHGLAAVYVRDPEARARRLASRRSAAGMPPMTPEQQQTYDDWLRTQPFGGAA</sequence>
<evidence type="ECO:0000313" key="2">
    <source>
        <dbReference type="EMBL" id="GAA1987173.1"/>
    </source>
</evidence>
<feature type="region of interest" description="Disordered" evidence="1">
    <location>
        <begin position="1"/>
        <end position="37"/>
    </location>
</feature>
<keyword evidence="3" id="KW-1185">Reference proteome</keyword>
<proteinExistence type="predicted"/>
<reference evidence="2 3" key="1">
    <citation type="journal article" date="2019" name="Int. J. Syst. Evol. Microbiol.">
        <title>The Global Catalogue of Microorganisms (GCM) 10K type strain sequencing project: providing services to taxonomists for standard genome sequencing and annotation.</title>
        <authorList>
            <consortium name="The Broad Institute Genomics Platform"/>
            <consortium name="The Broad Institute Genome Sequencing Center for Infectious Disease"/>
            <person name="Wu L."/>
            <person name="Ma J."/>
        </authorList>
    </citation>
    <scope>NUCLEOTIDE SEQUENCE [LARGE SCALE GENOMIC DNA]</scope>
    <source>
        <strain evidence="2 3">JCM 15628</strain>
    </source>
</reference>
<feature type="region of interest" description="Disordered" evidence="1">
    <location>
        <begin position="55"/>
        <end position="89"/>
    </location>
</feature>
<dbReference type="EMBL" id="BAAAPU010000009">
    <property type="protein sequence ID" value="GAA1987173.1"/>
    <property type="molecule type" value="Genomic_DNA"/>
</dbReference>
<protein>
    <submittedName>
        <fullName evidence="2">Uncharacterized protein</fullName>
    </submittedName>
</protein>
<accession>A0ABN2SI76</accession>
<dbReference type="Proteomes" id="UP001500013">
    <property type="component" value="Unassembled WGS sequence"/>
</dbReference>